<reference evidence="1 2" key="1">
    <citation type="submission" date="2016-07" db="EMBL/GenBank/DDBJ databases">
        <authorList>
            <person name="Jeong J.-J."/>
            <person name="Kim D.W."/>
            <person name="Sang M.K."/>
            <person name="Choi I.-G."/>
            <person name="Kim K.D."/>
        </authorList>
    </citation>
    <scope>NUCLEOTIDE SEQUENCE [LARGE SCALE GENOMIC DNA]</scope>
    <source>
        <strain evidence="1 2">UTM-3</strain>
    </source>
</reference>
<proteinExistence type="predicted"/>
<name>A0A1B8ZKM2_9FLAO</name>
<sequence>MKNVIQMLQVRASMDYVLQVTYAAQVNVSDKIIYIKIEIPLLIAVKGFFMGSRYFHFLENKHAFL</sequence>
<evidence type="ECO:0000313" key="1">
    <source>
        <dbReference type="EMBL" id="OCA72159.1"/>
    </source>
</evidence>
<dbReference type="EMBL" id="MAYH01000023">
    <property type="protein sequence ID" value="OCA72159.1"/>
    <property type="molecule type" value="Genomic_DNA"/>
</dbReference>
<keyword evidence="2" id="KW-1185">Reference proteome</keyword>
<evidence type="ECO:0000313" key="2">
    <source>
        <dbReference type="Proteomes" id="UP000092651"/>
    </source>
</evidence>
<accession>A0A1B8ZKM2</accession>
<dbReference type="Proteomes" id="UP000092651">
    <property type="component" value="Unassembled WGS sequence"/>
</dbReference>
<gene>
    <name evidence="1" type="ORF">BBI01_08395</name>
</gene>
<comment type="caution">
    <text evidence="1">The sequence shown here is derived from an EMBL/GenBank/DDBJ whole genome shotgun (WGS) entry which is preliminary data.</text>
</comment>
<dbReference type="AlphaFoldDB" id="A0A1B8ZKM2"/>
<organism evidence="1 2">
    <name type="scientific">Chryseobacterium artocarpi</name>
    <dbReference type="NCBI Taxonomy" id="1414727"/>
    <lineage>
        <taxon>Bacteria</taxon>
        <taxon>Pseudomonadati</taxon>
        <taxon>Bacteroidota</taxon>
        <taxon>Flavobacteriia</taxon>
        <taxon>Flavobacteriales</taxon>
        <taxon>Weeksellaceae</taxon>
        <taxon>Chryseobacterium group</taxon>
        <taxon>Chryseobacterium</taxon>
    </lineage>
</organism>
<protein>
    <submittedName>
        <fullName evidence="1">Uncharacterized protein</fullName>
    </submittedName>
</protein>